<feature type="chain" id="PRO_5023006869" evidence="2">
    <location>
        <begin position="24"/>
        <end position="192"/>
    </location>
</feature>
<evidence type="ECO:0000256" key="2">
    <source>
        <dbReference type="SAM" id="SignalP"/>
    </source>
</evidence>
<name>A0A5B9R9Z0_9BACT</name>
<dbReference type="OrthoDB" id="283183at2"/>
<feature type="region of interest" description="Disordered" evidence="1">
    <location>
        <begin position="168"/>
        <end position="192"/>
    </location>
</feature>
<reference evidence="3 4" key="1">
    <citation type="submission" date="2019-08" db="EMBL/GenBank/DDBJ databases">
        <title>Deep-cultivation of Planctomycetes and their phenomic and genomic characterization uncovers novel biology.</title>
        <authorList>
            <person name="Wiegand S."/>
            <person name="Jogler M."/>
            <person name="Boedeker C."/>
            <person name="Pinto D."/>
            <person name="Vollmers J."/>
            <person name="Rivas-Marin E."/>
            <person name="Kohn T."/>
            <person name="Peeters S.H."/>
            <person name="Heuer A."/>
            <person name="Rast P."/>
            <person name="Oberbeckmann S."/>
            <person name="Bunk B."/>
            <person name="Jeske O."/>
            <person name="Meyerdierks A."/>
            <person name="Storesund J.E."/>
            <person name="Kallscheuer N."/>
            <person name="Luecker S."/>
            <person name="Lage O.M."/>
            <person name="Pohl T."/>
            <person name="Merkel B.J."/>
            <person name="Hornburger P."/>
            <person name="Mueller R.-W."/>
            <person name="Bruemmer F."/>
            <person name="Labrenz M."/>
            <person name="Spormann A.M."/>
            <person name="Op den Camp H."/>
            <person name="Overmann J."/>
            <person name="Amann R."/>
            <person name="Jetten M.S.M."/>
            <person name="Mascher T."/>
            <person name="Medema M.H."/>
            <person name="Devos D.P."/>
            <person name="Kaster A.-K."/>
            <person name="Ovreas L."/>
            <person name="Rohde M."/>
            <person name="Galperin M.Y."/>
            <person name="Jogler C."/>
        </authorList>
    </citation>
    <scope>NUCLEOTIDE SEQUENCE [LARGE SCALE GENOMIC DNA]</scope>
    <source>
        <strain evidence="3 4">UC8</strain>
    </source>
</reference>
<proteinExistence type="predicted"/>
<evidence type="ECO:0000313" key="3">
    <source>
        <dbReference type="EMBL" id="QEG43683.1"/>
    </source>
</evidence>
<sequence precursor="true">MKNRCLLAVVALCCTATLSTALAQELPLAQPAKPAVAKPAETPVAKPAVRPLSANVELTRGNPIEGTLTDTTQLQMKTSFGAIEIPLSEVAGVRFATAEEATTTVIMLNGDSVTGATNVERMTVETEWGVAQINGSAIAGILLVPNLEWSSYDGLNGKRWSLVEKKAAASSAAGTPTTRPFNPQSRGTIIRN</sequence>
<accession>A0A5B9R9Z0</accession>
<organism evidence="3 4">
    <name type="scientific">Roseimaritima ulvae</name>
    <dbReference type="NCBI Taxonomy" id="980254"/>
    <lineage>
        <taxon>Bacteria</taxon>
        <taxon>Pseudomonadati</taxon>
        <taxon>Planctomycetota</taxon>
        <taxon>Planctomycetia</taxon>
        <taxon>Pirellulales</taxon>
        <taxon>Pirellulaceae</taxon>
        <taxon>Roseimaritima</taxon>
    </lineage>
</organism>
<dbReference type="EMBL" id="CP042914">
    <property type="protein sequence ID" value="QEG43683.1"/>
    <property type="molecule type" value="Genomic_DNA"/>
</dbReference>
<dbReference type="KEGG" id="rul:UC8_57350"/>
<gene>
    <name evidence="3" type="ORF">UC8_57350</name>
</gene>
<keyword evidence="4" id="KW-1185">Reference proteome</keyword>
<dbReference type="Proteomes" id="UP000325286">
    <property type="component" value="Chromosome"/>
</dbReference>
<evidence type="ECO:0000256" key="1">
    <source>
        <dbReference type="SAM" id="MobiDB-lite"/>
    </source>
</evidence>
<evidence type="ECO:0000313" key="4">
    <source>
        <dbReference type="Proteomes" id="UP000325286"/>
    </source>
</evidence>
<protein>
    <submittedName>
        <fullName evidence="3">Uncharacterized protein</fullName>
    </submittedName>
</protein>
<keyword evidence="2" id="KW-0732">Signal</keyword>
<feature type="signal peptide" evidence="2">
    <location>
        <begin position="1"/>
        <end position="23"/>
    </location>
</feature>
<feature type="compositionally biased region" description="Polar residues" evidence="1">
    <location>
        <begin position="174"/>
        <end position="192"/>
    </location>
</feature>
<dbReference type="RefSeq" id="WP_068138200.1">
    <property type="nucleotide sequence ID" value="NZ_CP042914.1"/>
</dbReference>
<dbReference type="AlphaFoldDB" id="A0A5B9R9Z0"/>